<dbReference type="InterPro" id="IPR054613">
    <property type="entry name" value="Peptidase_S78_dom"/>
</dbReference>
<name>A0A0U4FIT0_9BACI</name>
<evidence type="ECO:0000313" key="6">
    <source>
        <dbReference type="Proteomes" id="UP000050331"/>
    </source>
</evidence>
<dbReference type="OrthoDB" id="64791at2"/>
<evidence type="ECO:0000256" key="1">
    <source>
        <dbReference type="ARBA" id="ARBA00022612"/>
    </source>
</evidence>
<dbReference type="EMBL" id="CP013862">
    <property type="protein sequence ID" value="ALX50461.1"/>
    <property type="molecule type" value="Genomic_DNA"/>
</dbReference>
<organism evidence="5 6">
    <name type="scientific">Lentibacillus amyloliquefaciens</name>
    <dbReference type="NCBI Taxonomy" id="1472767"/>
    <lineage>
        <taxon>Bacteria</taxon>
        <taxon>Bacillati</taxon>
        <taxon>Bacillota</taxon>
        <taxon>Bacilli</taxon>
        <taxon>Bacillales</taxon>
        <taxon>Bacillaceae</taxon>
        <taxon>Lentibacillus</taxon>
    </lineage>
</organism>
<keyword evidence="2 5" id="KW-0645">Protease</keyword>
<dbReference type="Proteomes" id="UP000050331">
    <property type="component" value="Chromosome"/>
</dbReference>
<evidence type="ECO:0000256" key="3">
    <source>
        <dbReference type="ARBA" id="ARBA00022801"/>
    </source>
</evidence>
<dbReference type="STRING" id="1472767.AOX59_18870"/>
<dbReference type="RefSeq" id="WP_068448000.1">
    <property type="nucleotide sequence ID" value="NZ_CP013862.1"/>
</dbReference>
<dbReference type="Pfam" id="PF04586">
    <property type="entry name" value="Peptidase_S78"/>
    <property type="match status" value="1"/>
</dbReference>
<evidence type="ECO:0000256" key="2">
    <source>
        <dbReference type="ARBA" id="ARBA00022670"/>
    </source>
</evidence>
<keyword evidence="1" id="KW-1188">Viral release from host cell</keyword>
<dbReference type="NCBIfam" id="TIGR01543">
    <property type="entry name" value="proheadase_HK97"/>
    <property type="match status" value="1"/>
</dbReference>
<dbReference type="InterPro" id="IPR006433">
    <property type="entry name" value="Prohead_protease"/>
</dbReference>
<dbReference type="GO" id="GO:0008233">
    <property type="term" value="F:peptidase activity"/>
    <property type="evidence" value="ECO:0007669"/>
    <property type="project" value="UniProtKB-KW"/>
</dbReference>
<feature type="domain" description="Prohead serine protease" evidence="4">
    <location>
        <begin position="13"/>
        <end position="174"/>
    </location>
</feature>
<dbReference type="AlphaFoldDB" id="A0A0U4FIT0"/>
<gene>
    <name evidence="5" type="ORF">AOX59_18870</name>
</gene>
<protein>
    <submittedName>
        <fullName evidence="5">Phage prohead protease</fullName>
    </submittedName>
</protein>
<keyword evidence="6" id="KW-1185">Reference proteome</keyword>
<dbReference type="GO" id="GO:0006508">
    <property type="term" value="P:proteolysis"/>
    <property type="evidence" value="ECO:0007669"/>
    <property type="project" value="UniProtKB-KW"/>
</dbReference>
<dbReference type="KEGG" id="lao:AOX59_18870"/>
<proteinExistence type="predicted"/>
<accession>A0A0U4FIT0</accession>
<evidence type="ECO:0000259" key="4">
    <source>
        <dbReference type="Pfam" id="PF04586"/>
    </source>
</evidence>
<keyword evidence="3" id="KW-0378">Hydrolase</keyword>
<evidence type="ECO:0000313" key="5">
    <source>
        <dbReference type="EMBL" id="ALX50461.1"/>
    </source>
</evidence>
<reference evidence="5 6" key="1">
    <citation type="submission" date="2016-01" db="EMBL/GenBank/DDBJ databases">
        <title>Complete genome sequence of strain Lentibacillus amyloliquefaciens LAM0015T isolated from saline sediment.</title>
        <authorList>
            <person name="Wang J.-L."/>
            <person name="He M.-X."/>
        </authorList>
    </citation>
    <scope>NUCLEOTIDE SEQUENCE [LARGE SCALE GENOMIC DNA]</scope>
    <source>
        <strain evidence="5 6">LAM0015</strain>
    </source>
</reference>
<sequence length="191" mass="22004">MTIQTREVYFNSNLQTRETDDNEKVIEGYFIRFNEETELAPGMFEEINPTAVSRSLTNNDIYALFNHDSKSPLGRTGNGTLELRADNEGLWGKLRLNENDPEAMSVYAKISRNDISGCSFGFIPLDEDIQHRDDGTVKFIVKDADIKEVSAVTFPAYPTTSVQAREKDLEQHKKRLFEQRKKQLKERLEHE</sequence>